<dbReference type="EMBL" id="AP035884">
    <property type="protein sequence ID" value="BFP52234.1"/>
    <property type="molecule type" value="Genomic_DNA"/>
</dbReference>
<gene>
    <name evidence="2" type="ORF">SCMC78_20410</name>
</gene>
<feature type="region of interest" description="Disordered" evidence="1">
    <location>
        <begin position="234"/>
        <end position="258"/>
    </location>
</feature>
<reference evidence="2" key="1">
    <citation type="submission" date="2024-07" db="EMBL/GenBank/DDBJ databases">
        <title>Complete genome sequences of cellulolytic bacteria, Kitasatospora sp. CMC57 and Streptomyces sp. CMC78, isolated from Japanese agricultural soil.</title>
        <authorList>
            <person name="Hashimoto T."/>
            <person name="Ito M."/>
            <person name="Iwamoto M."/>
            <person name="Fukahori D."/>
            <person name="Shoda T."/>
            <person name="Sakoda M."/>
            <person name="Morohoshi T."/>
            <person name="Mitsuboshi M."/>
            <person name="Nishizawa T."/>
        </authorList>
    </citation>
    <scope>NUCLEOTIDE SEQUENCE</scope>
    <source>
        <strain evidence="2">CMC78</strain>
    </source>
</reference>
<feature type="compositionally biased region" description="Basic and acidic residues" evidence="1">
    <location>
        <begin position="56"/>
        <end position="70"/>
    </location>
</feature>
<dbReference type="NCBIfam" id="NF041121">
    <property type="entry name" value="SAV_2336_NTERM"/>
    <property type="match status" value="1"/>
</dbReference>
<proteinExistence type="predicted"/>
<feature type="region of interest" description="Disordered" evidence="1">
    <location>
        <begin position="1109"/>
        <end position="1131"/>
    </location>
</feature>
<name>A0AB33K9A8_9ACTN</name>
<feature type="region of interest" description="Disordered" evidence="1">
    <location>
        <begin position="1"/>
        <end position="23"/>
    </location>
</feature>
<sequence>MTPAAPQGSRSAPDEALGRPPSTLTALVARMREAGLDATAEDVADALWLAQWTDPFPRRPEAWTKQERSVPEGPTVPEGEGRPSPAPRVPSNASDTPPAERAALHVPAGDRRRRGDAGRGVAAAHVRVPTASTLPDPLALQRALRPLQGFHSPSPPGRGMLDEKATVHRAAETGVVQPVLRPAHRREARAQLLMDVSSSTAVWEQTLDELRETFLRCGAFREVRVHYLHEDQDGAPGISTDFRPPTSPLPSPAQLTDPTGRQLTLLLSDCAGPMWRSGAMHRLLHCWAAAMPVAVVQPLPQRMWRSTHLPARPGLLLRPERQAGRLEFVSAGDRPPRTVPVPVLALHHVSMGAWARMLSGAGQLTQRAAAAWVGPGMVPAAKPAGSAAVPASERVRVFRRHASPTAVRLAQWLTTTPLELPVMQHLQRAMLPESGPDALAEVLLGGLLTRVEREPGGGLAYAFREGVWDELHRRLAPGDAGRALNHLSRYVEGRWGRTARNFPAMAVAYLSGTVDPPGPPDGLDDPLQREFAIVSAQVLRGSLPQTRTSEVQTPGELAADARRRLGRFRRQRTARDLDLGISLLAKATEAERRRPDRYRLFADLAVAFVERWEARRLGEDLGGALAAAERAIPGVPQAYGTLATVLRTLSEELAVGGAGTDAVPERYWQRAAEAGAPGDVEAVRFLLLDEAQRVLDRAASEDGASGRSAAIARIRVLQQLGRDFGDQALRLYHPPPEGPDQWYRTMAFQSLEVLDALIASSPSPALVHLRGRSRVLLARHFADRVDRPTTGDHERVRALAGPAALDLAQSLARMDHATTTDGGRTGLDWEWAWAPEPTDLVEGWKALAEAHELAWFGKGVATGQEQALADLAEALALAEALPPGGHRDATRLRCLEAKALVEMRRSRVPGIDRRSALDRIVGAWAEVLERTPEFDPSRAGSLHSHGVALMLRGQLDGSEDGLFDAVRVLRRSVAETSEKSPELAVRRLDLGRALLYRYRVAGAVVDLYEADWIIGAAGRGTDHAETRALAYGARGEVAEELGLATTAEIRFAEAAAHYLQAADSWLAAGSVSVAAAHLESRARMLERIAGPDRARVEYDRALTVLTDHGEGNSPVASRLRESVRRLGAGDE</sequence>
<protein>
    <submittedName>
        <fullName evidence="2">SAV_2336 N-terminal domain-related protein</fullName>
    </submittedName>
</protein>
<feature type="compositionally biased region" description="Basic and acidic residues" evidence="1">
    <location>
        <begin position="108"/>
        <end position="117"/>
    </location>
</feature>
<accession>A0AB33K9A8</accession>
<dbReference type="RefSeq" id="WP_319598317.1">
    <property type="nucleotide sequence ID" value="NZ_AP035884.1"/>
</dbReference>
<organism evidence="2">
    <name type="scientific">Streptomyces sp. CMC78</name>
    <dbReference type="NCBI Taxonomy" id="3231512"/>
    <lineage>
        <taxon>Bacteria</taxon>
        <taxon>Bacillati</taxon>
        <taxon>Actinomycetota</taxon>
        <taxon>Actinomycetes</taxon>
        <taxon>Kitasatosporales</taxon>
        <taxon>Streptomycetaceae</taxon>
        <taxon>Streptomyces</taxon>
    </lineage>
</organism>
<dbReference type="AlphaFoldDB" id="A0AB33K9A8"/>
<dbReference type="SUPFAM" id="SSF48452">
    <property type="entry name" value="TPR-like"/>
    <property type="match status" value="1"/>
</dbReference>
<feature type="region of interest" description="Disordered" evidence="1">
    <location>
        <begin position="54"/>
        <end position="120"/>
    </location>
</feature>
<evidence type="ECO:0000313" key="2">
    <source>
        <dbReference type="EMBL" id="BFP52234.1"/>
    </source>
</evidence>
<dbReference type="InterPro" id="IPR011990">
    <property type="entry name" value="TPR-like_helical_dom_sf"/>
</dbReference>
<dbReference type="InterPro" id="IPR047738">
    <property type="entry name" value="SAV_2336-like_N"/>
</dbReference>
<evidence type="ECO:0000256" key="1">
    <source>
        <dbReference type="SAM" id="MobiDB-lite"/>
    </source>
</evidence>
<feature type="compositionally biased region" description="Basic and acidic residues" evidence="1">
    <location>
        <begin position="1118"/>
        <end position="1131"/>
    </location>
</feature>
<dbReference type="KEGG" id="stcm:SCMC78_20410"/>